<evidence type="ECO:0000313" key="2">
    <source>
        <dbReference type="Proteomes" id="UP000186736"/>
    </source>
</evidence>
<sequence>MTARTQFHEDSVLGMLRDDEDFALEYLAAALEEIDEPGGEEIFLLAIRRIAEARGEPGKAAILIAQ</sequence>
<name>A0A1Q9QWP8_PSEPU</name>
<protein>
    <submittedName>
        <fullName evidence="1">Uncharacterized protein</fullName>
    </submittedName>
</protein>
<dbReference type="RefSeq" id="WP_372239146.1">
    <property type="nucleotide sequence ID" value="NZ_MKZO01000067.1"/>
</dbReference>
<reference evidence="1 2" key="1">
    <citation type="submission" date="2016-10" db="EMBL/GenBank/DDBJ databases">
        <title>Genome Sequence of Pseudomonas putida GM4FR.</title>
        <authorList>
            <person name="Poehlein A."/>
            <person name="Wemheuer F."/>
            <person name="Hollensteiner J."/>
            <person name="Wemheuer B."/>
        </authorList>
    </citation>
    <scope>NUCLEOTIDE SEQUENCE [LARGE SCALE GENOMIC DNA]</scope>
    <source>
        <strain evidence="1 2">GM4FR</strain>
    </source>
</reference>
<accession>A0A1Q9QWP8</accession>
<dbReference type="EMBL" id="MKZO01000067">
    <property type="protein sequence ID" value="OLS59584.1"/>
    <property type="molecule type" value="Genomic_DNA"/>
</dbReference>
<dbReference type="Proteomes" id="UP000186736">
    <property type="component" value="Unassembled WGS sequence"/>
</dbReference>
<dbReference type="AlphaFoldDB" id="A0A1Q9QWP8"/>
<proteinExistence type="predicted"/>
<organism evidence="1 2">
    <name type="scientific">Pseudomonas putida</name>
    <name type="common">Arthrobacter siderocapsulatus</name>
    <dbReference type="NCBI Taxonomy" id="303"/>
    <lineage>
        <taxon>Bacteria</taxon>
        <taxon>Pseudomonadati</taxon>
        <taxon>Pseudomonadota</taxon>
        <taxon>Gammaproteobacteria</taxon>
        <taxon>Pseudomonadales</taxon>
        <taxon>Pseudomonadaceae</taxon>
        <taxon>Pseudomonas</taxon>
    </lineage>
</organism>
<evidence type="ECO:0000313" key="1">
    <source>
        <dbReference type="EMBL" id="OLS59584.1"/>
    </source>
</evidence>
<gene>
    <name evidence="1" type="ORF">PSEMO_55550</name>
</gene>
<comment type="caution">
    <text evidence="1">The sequence shown here is derived from an EMBL/GenBank/DDBJ whole genome shotgun (WGS) entry which is preliminary data.</text>
</comment>